<dbReference type="Proteomes" id="UP000886812">
    <property type="component" value="Unassembled WGS sequence"/>
</dbReference>
<evidence type="ECO:0000313" key="3">
    <source>
        <dbReference type="Proteomes" id="UP000886812"/>
    </source>
</evidence>
<evidence type="ECO:0000313" key="2">
    <source>
        <dbReference type="EMBL" id="HIV04139.1"/>
    </source>
</evidence>
<proteinExistence type="predicted"/>
<dbReference type="EMBL" id="DVOG01000082">
    <property type="protein sequence ID" value="HIV04139.1"/>
    <property type="molecule type" value="Genomic_DNA"/>
</dbReference>
<reference evidence="2" key="1">
    <citation type="submission" date="2020-10" db="EMBL/GenBank/DDBJ databases">
        <authorList>
            <person name="Gilroy R."/>
        </authorList>
    </citation>
    <scope>NUCLEOTIDE SEQUENCE</scope>
    <source>
        <strain evidence="2">10669</strain>
    </source>
</reference>
<feature type="compositionally biased region" description="Low complexity" evidence="1">
    <location>
        <begin position="80"/>
        <end position="90"/>
    </location>
</feature>
<feature type="region of interest" description="Disordered" evidence="1">
    <location>
        <begin position="63"/>
        <end position="111"/>
    </location>
</feature>
<gene>
    <name evidence="2" type="ORF">IAC75_03180</name>
</gene>
<name>A0A9D1NJ79_9BACT</name>
<feature type="non-terminal residue" evidence="2">
    <location>
        <position position="171"/>
    </location>
</feature>
<organism evidence="2 3">
    <name type="scientific">Candidatus Spyradosoma merdigallinarum</name>
    <dbReference type="NCBI Taxonomy" id="2840950"/>
    <lineage>
        <taxon>Bacteria</taxon>
        <taxon>Pseudomonadati</taxon>
        <taxon>Verrucomicrobiota</taxon>
        <taxon>Opitutia</taxon>
        <taxon>Opitutia incertae sedis</taxon>
        <taxon>Candidatus Spyradosoma</taxon>
    </lineage>
</organism>
<protein>
    <submittedName>
        <fullName evidence="2">Uncharacterized protein</fullName>
    </submittedName>
</protein>
<reference evidence="2" key="2">
    <citation type="journal article" date="2021" name="PeerJ">
        <title>Extensive microbial diversity within the chicken gut microbiome revealed by metagenomics and culture.</title>
        <authorList>
            <person name="Gilroy R."/>
            <person name="Ravi A."/>
            <person name="Getino M."/>
            <person name="Pursley I."/>
            <person name="Horton D.L."/>
            <person name="Alikhan N.F."/>
            <person name="Baker D."/>
            <person name="Gharbi K."/>
            <person name="Hall N."/>
            <person name="Watson M."/>
            <person name="Adriaenssens E.M."/>
            <person name="Foster-Nyarko E."/>
            <person name="Jarju S."/>
            <person name="Secka A."/>
            <person name="Antonio M."/>
            <person name="Oren A."/>
            <person name="Chaudhuri R.R."/>
            <person name="La Ragione R."/>
            <person name="Hildebrand F."/>
            <person name="Pallen M.J."/>
        </authorList>
    </citation>
    <scope>NUCLEOTIDE SEQUENCE</scope>
    <source>
        <strain evidence="2">10669</strain>
    </source>
</reference>
<dbReference type="AlphaFoldDB" id="A0A9D1NJ79"/>
<comment type="caution">
    <text evidence="2">The sequence shown here is derived from an EMBL/GenBank/DDBJ whole genome shotgun (WGS) entry which is preliminary data.</text>
</comment>
<evidence type="ECO:0000256" key="1">
    <source>
        <dbReference type="SAM" id="MobiDB-lite"/>
    </source>
</evidence>
<feature type="compositionally biased region" description="Basic and acidic residues" evidence="1">
    <location>
        <begin position="91"/>
        <end position="106"/>
    </location>
</feature>
<sequence length="171" mass="18558">MPEPSRIPPSAQSLSEEDLRALARRHAAHLRKFQRRREREKDRIEQQAAMFAFAQQLAAMGAARPGGNLSAEKSADSDPARTAVARVPAAAEKKERDPRSRAEARHFAPAPEPSAASKFLRNLGVEGLSFSLVFHAALCMCALFWVVSAYVDDEPESPPTFFATGSGGGRG</sequence>
<accession>A0A9D1NJ79</accession>